<evidence type="ECO:0000313" key="3">
    <source>
        <dbReference type="Proteomes" id="UP001498398"/>
    </source>
</evidence>
<evidence type="ECO:0000256" key="1">
    <source>
        <dbReference type="SAM" id="MobiDB-lite"/>
    </source>
</evidence>
<reference evidence="2 3" key="1">
    <citation type="submission" date="2024-01" db="EMBL/GenBank/DDBJ databases">
        <title>A draft genome for the cacao thread blight pathogen Marasmiellus scandens.</title>
        <authorList>
            <person name="Baruah I.K."/>
            <person name="Leung J."/>
            <person name="Bukari Y."/>
            <person name="Amoako-Attah I."/>
            <person name="Meinhardt L.W."/>
            <person name="Bailey B.A."/>
            <person name="Cohen S.P."/>
        </authorList>
    </citation>
    <scope>NUCLEOTIDE SEQUENCE [LARGE SCALE GENOMIC DNA]</scope>
    <source>
        <strain evidence="2 3">GH-19</strain>
    </source>
</reference>
<feature type="compositionally biased region" description="Acidic residues" evidence="1">
    <location>
        <begin position="390"/>
        <end position="403"/>
    </location>
</feature>
<keyword evidence="3" id="KW-1185">Reference proteome</keyword>
<evidence type="ECO:0000313" key="2">
    <source>
        <dbReference type="EMBL" id="KAK7438731.1"/>
    </source>
</evidence>
<feature type="compositionally biased region" description="Acidic residues" evidence="1">
    <location>
        <begin position="492"/>
        <end position="517"/>
    </location>
</feature>
<sequence>MTRETRSTRCAKTTQTQLSLRTRTVQRMDYVDPSKPVRVSHGRPTPTQKSSAQEPVSPTSTPTPMPALDNPVAPISSPVHSIDSVNPTAETAAETPMPALDNPISPVTPAVDTAGDPSQSVALSTIHEETPVEKPSPDLSIAPTPLTPATHITTEAVLGGAEFPARGDEGTLAMEVPSTTSELPDPVQEPEASQDTAQPQQDAPLGPVSARDALGVSEKHSQEIDGGMTLVDNEVPSESIPRIDFARLAKKNSTRLVQNPPKKSSPHPEKSQLSSPRSQVPTTKTPGCSSSSDSPPTPPSPARSSGLSSNNAVLNYEDLMHRINGAIERARTASRNRPVEDEAGPDFDDLIQRVMEVTRTTKDEAPHDDAEENEAVDNDGNRRVGPGEPGGEDMDVDIEEDLEGSGKPGGDMDIDVDVEEAPVRKQVKRVVFAERDEDHLGPEHLFDYDIVGDDVEDRDEDPEPPFGDDLDDNNNNDNDNDNDNDLDHDNDLDNDNDDDNDNDYDNDYDNDNDDNRI</sequence>
<comment type="caution">
    <text evidence="2">The sequence shown here is derived from an EMBL/GenBank/DDBJ whole genome shotgun (WGS) entry which is preliminary data.</text>
</comment>
<feature type="compositionally biased region" description="Polar residues" evidence="1">
    <location>
        <begin position="272"/>
        <end position="285"/>
    </location>
</feature>
<feature type="compositionally biased region" description="Low complexity" evidence="1">
    <location>
        <begin position="87"/>
        <end position="99"/>
    </location>
</feature>
<feature type="compositionally biased region" description="Low complexity" evidence="1">
    <location>
        <begin position="13"/>
        <end position="27"/>
    </location>
</feature>
<feature type="region of interest" description="Disordered" evidence="1">
    <location>
        <begin position="1"/>
        <end position="118"/>
    </location>
</feature>
<accession>A0ABR1ITQ8</accession>
<feature type="region of interest" description="Disordered" evidence="1">
    <location>
        <begin position="160"/>
        <end position="313"/>
    </location>
</feature>
<dbReference type="Proteomes" id="UP001498398">
    <property type="component" value="Unassembled WGS sequence"/>
</dbReference>
<gene>
    <name evidence="2" type="ORF">VKT23_017861</name>
</gene>
<organism evidence="2 3">
    <name type="scientific">Marasmiellus scandens</name>
    <dbReference type="NCBI Taxonomy" id="2682957"/>
    <lineage>
        <taxon>Eukaryota</taxon>
        <taxon>Fungi</taxon>
        <taxon>Dikarya</taxon>
        <taxon>Basidiomycota</taxon>
        <taxon>Agaricomycotina</taxon>
        <taxon>Agaricomycetes</taxon>
        <taxon>Agaricomycetidae</taxon>
        <taxon>Agaricales</taxon>
        <taxon>Marasmiineae</taxon>
        <taxon>Omphalotaceae</taxon>
        <taxon>Marasmiellus</taxon>
    </lineage>
</organism>
<feature type="compositionally biased region" description="Basic and acidic residues" evidence="1">
    <location>
        <begin position="359"/>
        <end position="368"/>
    </location>
</feature>
<feature type="compositionally biased region" description="Polar residues" evidence="1">
    <location>
        <begin position="45"/>
        <end position="56"/>
    </location>
</feature>
<protein>
    <submittedName>
        <fullName evidence="2">Uncharacterized protein</fullName>
    </submittedName>
</protein>
<proteinExistence type="predicted"/>
<feature type="compositionally biased region" description="Acidic residues" evidence="1">
    <location>
        <begin position="450"/>
        <end position="484"/>
    </location>
</feature>
<feature type="region of interest" description="Disordered" evidence="1">
    <location>
        <begin position="329"/>
        <end position="517"/>
    </location>
</feature>
<feature type="compositionally biased region" description="Polar residues" evidence="1">
    <location>
        <begin position="191"/>
        <end position="201"/>
    </location>
</feature>
<feature type="compositionally biased region" description="Basic and acidic residues" evidence="1">
    <location>
        <begin position="431"/>
        <end position="447"/>
    </location>
</feature>
<name>A0ABR1ITQ8_9AGAR</name>
<dbReference type="EMBL" id="JBANRG010000077">
    <property type="protein sequence ID" value="KAK7438731.1"/>
    <property type="molecule type" value="Genomic_DNA"/>
</dbReference>